<keyword evidence="1" id="KW-0472">Membrane</keyword>
<feature type="transmembrane region" description="Helical" evidence="1">
    <location>
        <begin position="30"/>
        <end position="60"/>
    </location>
</feature>
<dbReference type="Proteomes" id="UP000287872">
    <property type="component" value="Unassembled WGS sequence"/>
</dbReference>
<evidence type="ECO:0000313" key="2">
    <source>
        <dbReference type="EMBL" id="GCD08798.1"/>
    </source>
</evidence>
<keyword evidence="3" id="KW-1185">Reference proteome</keyword>
<reference evidence="2 3" key="1">
    <citation type="submission" date="2018-11" db="EMBL/GenBank/DDBJ databases">
        <title>Genome sequencing and assembly of Clostridium tagluense strain A121.</title>
        <authorList>
            <person name="Murakami T."/>
            <person name="Segawa T."/>
            <person name="Shcherbakova V.A."/>
            <person name="Mori H."/>
            <person name="Yoshimura Y."/>
        </authorList>
    </citation>
    <scope>NUCLEOTIDE SEQUENCE [LARGE SCALE GENOMIC DNA]</scope>
    <source>
        <strain evidence="2 3">A121</strain>
    </source>
</reference>
<organism evidence="2 3">
    <name type="scientific">Clostridium tagluense</name>
    <dbReference type="NCBI Taxonomy" id="360422"/>
    <lineage>
        <taxon>Bacteria</taxon>
        <taxon>Bacillati</taxon>
        <taxon>Bacillota</taxon>
        <taxon>Clostridia</taxon>
        <taxon>Eubacteriales</taxon>
        <taxon>Clostridiaceae</taxon>
        <taxon>Clostridium</taxon>
    </lineage>
</organism>
<protein>
    <recommendedName>
        <fullName evidence="4">Polysaccharide biosynthesis protein C-terminal domain-containing protein</fullName>
    </recommendedName>
</protein>
<evidence type="ECO:0008006" key="4">
    <source>
        <dbReference type="Google" id="ProtNLM"/>
    </source>
</evidence>
<proteinExistence type="predicted"/>
<evidence type="ECO:0000256" key="1">
    <source>
        <dbReference type="SAM" id="Phobius"/>
    </source>
</evidence>
<dbReference type="EMBL" id="BHYK01000002">
    <property type="protein sequence ID" value="GCD08798.1"/>
    <property type="molecule type" value="Genomic_DNA"/>
</dbReference>
<comment type="caution">
    <text evidence="2">The sequence shown here is derived from an EMBL/GenBank/DDBJ whole genome shotgun (WGS) entry which is preliminary data.</text>
</comment>
<sequence length="76" mass="8403">MIVSLTPSLLSYVTLLKIEGQAKISKSSIIVMAVGGLFVAKAAPIAVGIYLITTSVFNFLEEFVFRMYMRNLKTEK</sequence>
<accession>A0A401UGX4</accession>
<keyword evidence="1" id="KW-1133">Transmembrane helix</keyword>
<gene>
    <name evidence="2" type="ORF">Ctaglu_04210</name>
</gene>
<keyword evidence="1" id="KW-0812">Transmembrane</keyword>
<name>A0A401UGX4_9CLOT</name>
<dbReference type="AlphaFoldDB" id="A0A401UGX4"/>
<evidence type="ECO:0000313" key="3">
    <source>
        <dbReference type="Proteomes" id="UP000287872"/>
    </source>
</evidence>